<reference evidence="1" key="1">
    <citation type="submission" date="2006-10" db="EMBL/GenBank/DDBJ databases">
        <authorList>
            <person name="Amadeo P."/>
            <person name="Zhao Q."/>
            <person name="Wortman J."/>
            <person name="Fraser-Liggett C."/>
            <person name="Carlton J."/>
        </authorList>
    </citation>
    <scope>NUCLEOTIDE SEQUENCE</scope>
    <source>
        <strain evidence="1">G3</strain>
    </source>
</reference>
<evidence type="ECO:0000313" key="2">
    <source>
        <dbReference type="Proteomes" id="UP000001542"/>
    </source>
</evidence>
<name>A2DR46_TRIV3</name>
<dbReference type="EMBL" id="DS113234">
    <property type="protein sequence ID" value="EAY17145.1"/>
    <property type="molecule type" value="Genomic_DNA"/>
</dbReference>
<dbReference type="AlphaFoldDB" id="A2DR46"/>
<dbReference type="InterPro" id="IPR018392">
    <property type="entry name" value="LysM"/>
</dbReference>
<sequence length="219" mass="25831">MLNWIIAERFSKLPRPPVIQPPEYVPMKNSDDCFFRYFHDSALGLDGIVQKYSKYGVTLEDIKRANPNLGFSILDGLVLKIPYQCPRTMDKYFYMDSQVFQSEAIPRNGSLLLSFCFMGPHSRSNANQCEEFMSHEHGFDKNANIYDWKKAKEFALIRQIKPRRRLQYDQFELRRYNIDGKIHYAVVDSAGKLYDPGRDVVKDGYPYESFYYEEHDDSW</sequence>
<dbReference type="VEuPathDB" id="TrichDB:TVAGG3_0695050"/>
<dbReference type="KEGG" id="tva:4775160"/>
<evidence type="ECO:0000313" key="1">
    <source>
        <dbReference type="EMBL" id="EAY17145.1"/>
    </source>
</evidence>
<gene>
    <name evidence="1" type="ORF">TVAG_303640</name>
</gene>
<accession>A2DR46</accession>
<dbReference type="Proteomes" id="UP000001542">
    <property type="component" value="Unassembled WGS sequence"/>
</dbReference>
<proteinExistence type="predicted"/>
<dbReference type="VEuPathDB" id="TrichDB:TVAG_303640"/>
<protein>
    <recommendedName>
        <fullName evidence="3">LysM domain-containing protein</fullName>
    </recommendedName>
</protein>
<dbReference type="InParanoid" id="A2DR46"/>
<reference evidence="1" key="2">
    <citation type="journal article" date="2007" name="Science">
        <title>Draft genome sequence of the sexually transmitted pathogen Trichomonas vaginalis.</title>
        <authorList>
            <person name="Carlton J.M."/>
            <person name="Hirt R.P."/>
            <person name="Silva J.C."/>
            <person name="Delcher A.L."/>
            <person name="Schatz M."/>
            <person name="Zhao Q."/>
            <person name="Wortman J.R."/>
            <person name="Bidwell S.L."/>
            <person name="Alsmark U.C.M."/>
            <person name="Besteiro S."/>
            <person name="Sicheritz-Ponten T."/>
            <person name="Noel C.J."/>
            <person name="Dacks J.B."/>
            <person name="Foster P.G."/>
            <person name="Simillion C."/>
            <person name="Van de Peer Y."/>
            <person name="Miranda-Saavedra D."/>
            <person name="Barton G.J."/>
            <person name="Westrop G.D."/>
            <person name="Mueller S."/>
            <person name="Dessi D."/>
            <person name="Fiori P.L."/>
            <person name="Ren Q."/>
            <person name="Paulsen I."/>
            <person name="Zhang H."/>
            <person name="Bastida-Corcuera F.D."/>
            <person name="Simoes-Barbosa A."/>
            <person name="Brown M.T."/>
            <person name="Hayes R.D."/>
            <person name="Mukherjee M."/>
            <person name="Okumura C.Y."/>
            <person name="Schneider R."/>
            <person name="Smith A.J."/>
            <person name="Vanacova S."/>
            <person name="Villalvazo M."/>
            <person name="Haas B.J."/>
            <person name="Pertea M."/>
            <person name="Feldblyum T.V."/>
            <person name="Utterback T.R."/>
            <person name="Shu C.L."/>
            <person name="Osoegawa K."/>
            <person name="de Jong P.J."/>
            <person name="Hrdy I."/>
            <person name="Horvathova L."/>
            <person name="Zubacova Z."/>
            <person name="Dolezal P."/>
            <person name="Malik S.B."/>
            <person name="Logsdon J.M. Jr."/>
            <person name="Henze K."/>
            <person name="Gupta A."/>
            <person name="Wang C.C."/>
            <person name="Dunne R.L."/>
            <person name="Upcroft J.A."/>
            <person name="Upcroft P."/>
            <person name="White O."/>
            <person name="Salzberg S.L."/>
            <person name="Tang P."/>
            <person name="Chiu C.-H."/>
            <person name="Lee Y.-S."/>
            <person name="Embley T.M."/>
            <person name="Coombs G.H."/>
            <person name="Mottram J.C."/>
            <person name="Tachezy J."/>
            <person name="Fraser-Liggett C.M."/>
            <person name="Johnson P.J."/>
        </authorList>
    </citation>
    <scope>NUCLEOTIDE SEQUENCE [LARGE SCALE GENOMIC DNA]</scope>
    <source>
        <strain evidence="1">G3</strain>
    </source>
</reference>
<keyword evidence="2" id="KW-1185">Reference proteome</keyword>
<evidence type="ECO:0008006" key="3">
    <source>
        <dbReference type="Google" id="ProtNLM"/>
    </source>
</evidence>
<dbReference type="RefSeq" id="XP_001329368.1">
    <property type="nucleotide sequence ID" value="XM_001329333.1"/>
</dbReference>
<organism evidence="1 2">
    <name type="scientific">Trichomonas vaginalis (strain ATCC PRA-98 / G3)</name>
    <dbReference type="NCBI Taxonomy" id="412133"/>
    <lineage>
        <taxon>Eukaryota</taxon>
        <taxon>Metamonada</taxon>
        <taxon>Parabasalia</taxon>
        <taxon>Trichomonadida</taxon>
        <taxon>Trichomonadidae</taxon>
        <taxon>Trichomonas</taxon>
    </lineage>
</organism>
<dbReference type="CDD" id="cd00118">
    <property type="entry name" value="LysM"/>
    <property type="match status" value="1"/>
</dbReference>